<dbReference type="Pfam" id="PF07859">
    <property type="entry name" value="Abhydrolase_3"/>
    <property type="match status" value="1"/>
</dbReference>
<keyword evidence="1" id="KW-0378">Hydrolase</keyword>
<gene>
    <name evidence="4" type="ORF">B0F90DRAFT_1955321</name>
</gene>
<sequence length="874" mass="95940">MSSSLTARTTLGLMPLAVGILLRHYYDKIIKDKDKERTGATKTFVPLRSEELIYDEAFSITRNFMDAATNYTVEDLQRFTMVHTPVPPSGHVVKLNVPISCCDDAARVLVEVFGGEHEAKRILGGVKWWQVRGTDKGIDAEWIMDKKDWKEYNRQERAAATSTPVSASTNGGGSSPSPPMSPAAGEQRMGTEDTNAYHPEMDEMRCILWAHGGGYYFGSVDQERYMIQRYARKIHGRVFGKPIFAHSGAGLAIKAPCIVAPNYRLAPQYPFPCALQDLLASYLFLIRPPEGTVHRPIHPSNIVIGGDSAGGGLAIALLQAIRDSGLPPPAGAVLVSPWCDLHHSFPSIFLNTDTDIVPATGLAIYKPSPVWPPPPDDVRFKVHDLLRGNTVRKTAVVGSKPPSDADAPASAADQPDIQPRFALIPESTVPSAVVETDETVRVNGEDGKPLEITRQIQLYTTNGLLKHPMVSPALAYLGGLPPLFVIASDREVLRDEIIYTAHRAANPEKYAISEEVKKLYPAYEGIENRMKPTTVHLQVYDDTAHVIPLMFIATTPAKYCYRAIATFMKHVTNMPPTIALQKCKTPPALPASGGTPDGKVAPLVSPPPQGENEVATGSQASANLNGRSPSSSKPKRFSHLSSVFSKSSRSGSDLGHTEDGHLVEEYVLAGDPIVYHGGWAKSPEHRNMIRERVAINGIIRPLEAEEDLPALQIPSELLGAVSERWLWRYMAGTERQEKKFASRIRSVAKHWERALAKAELHHSTRDRSHHQGGDGYSVDGREGRLASGWNLDWALDSDERPPPSSIVANPKAFEFAQSGTRRRIRGGDVVSVVPEKKQEKRRETFWVRRRRVREQGLSTDVGAGAVPLQVVAVA</sequence>
<dbReference type="PANTHER" id="PTHR48081">
    <property type="entry name" value="AB HYDROLASE SUPERFAMILY PROTEIN C4A8.06C"/>
    <property type="match status" value="1"/>
</dbReference>
<feature type="compositionally biased region" description="Basic and acidic residues" evidence="2">
    <location>
        <begin position="760"/>
        <end position="772"/>
    </location>
</feature>
<name>A0AAD4LX88_9AGAM</name>
<feature type="region of interest" description="Disordered" evidence="2">
    <location>
        <begin position="154"/>
        <end position="190"/>
    </location>
</feature>
<dbReference type="InterPro" id="IPR013094">
    <property type="entry name" value="AB_hydrolase_3"/>
</dbReference>
<feature type="compositionally biased region" description="Low complexity" evidence="2">
    <location>
        <begin position="639"/>
        <end position="652"/>
    </location>
</feature>
<evidence type="ECO:0000313" key="4">
    <source>
        <dbReference type="EMBL" id="KAI0293303.1"/>
    </source>
</evidence>
<feature type="domain" description="Alpha/beta hydrolase fold-3" evidence="3">
    <location>
        <begin position="253"/>
        <end position="363"/>
    </location>
</feature>
<dbReference type="InterPro" id="IPR029058">
    <property type="entry name" value="AB_hydrolase_fold"/>
</dbReference>
<dbReference type="PANTHER" id="PTHR48081:SF5">
    <property type="entry name" value="ALPHA_BETA HYDROLASE FOLD-3 DOMAIN-CONTAINING PROTEIN"/>
    <property type="match status" value="1"/>
</dbReference>
<accession>A0AAD4LX88</accession>
<feature type="compositionally biased region" description="Polar residues" evidence="2">
    <location>
        <begin position="615"/>
        <end position="626"/>
    </location>
</feature>
<evidence type="ECO:0000259" key="3">
    <source>
        <dbReference type="Pfam" id="PF07859"/>
    </source>
</evidence>
<keyword evidence="5" id="KW-1185">Reference proteome</keyword>
<dbReference type="InterPro" id="IPR050300">
    <property type="entry name" value="GDXG_lipolytic_enzyme"/>
</dbReference>
<dbReference type="EMBL" id="WTXG01000099">
    <property type="protein sequence ID" value="KAI0293303.1"/>
    <property type="molecule type" value="Genomic_DNA"/>
</dbReference>
<feature type="region of interest" description="Disordered" evidence="2">
    <location>
        <begin position="760"/>
        <end position="779"/>
    </location>
</feature>
<evidence type="ECO:0000256" key="1">
    <source>
        <dbReference type="ARBA" id="ARBA00022801"/>
    </source>
</evidence>
<reference evidence="4" key="1">
    <citation type="journal article" date="2022" name="New Phytol.">
        <title>Evolutionary transition to the ectomycorrhizal habit in the genomes of a hyperdiverse lineage of mushroom-forming fungi.</title>
        <authorList>
            <person name="Looney B."/>
            <person name="Miyauchi S."/>
            <person name="Morin E."/>
            <person name="Drula E."/>
            <person name="Courty P.E."/>
            <person name="Kohler A."/>
            <person name="Kuo A."/>
            <person name="LaButti K."/>
            <person name="Pangilinan J."/>
            <person name="Lipzen A."/>
            <person name="Riley R."/>
            <person name="Andreopoulos W."/>
            <person name="He G."/>
            <person name="Johnson J."/>
            <person name="Nolan M."/>
            <person name="Tritt A."/>
            <person name="Barry K.W."/>
            <person name="Grigoriev I.V."/>
            <person name="Nagy L.G."/>
            <person name="Hibbett D."/>
            <person name="Henrissat B."/>
            <person name="Matheny P.B."/>
            <person name="Labbe J."/>
            <person name="Martin F.M."/>
        </authorList>
    </citation>
    <scope>NUCLEOTIDE SEQUENCE</scope>
    <source>
        <strain evidence="4">BPL690</strain>
    </source>
</reference>
<protein>
    <recommendedName>
        <fullName evidence="3">Alpha/beta hydrolase fold-3 domain-containing protein</fullName>
    </recommendedName>
</protein>
<dbReference type="Gene3D" id="3.40.50.1820">
    <property type="entry name" value="alpha/beta hydrolase"/>
    <property type="match status" value="1"/>
</dbReference>
<feature type="region of interest" description="Disordered" evidence="2">
    <location>
        <begin position="588"/>
        <end position="657"/>
    </location>
</feature>
<dbReference type="AlphaFoldDB" id="A0AAD4LX88"/>
<dbReference type="Proteomes" id="UP001203297">
    <property type="component" value="Unassembled WGS sequence"/>
</dbReference>
<comment type="caution">
    <text evidence="4">The sequence shown here is derived from an EMBL/GenBank/DDBJ whole genome shotgun (WGS) entry which is preliminary data.</text>
</comment>
<dbReference type="GO" id="GO:0016787">
    <property type="term" value="F:hydrolase activity"/>
    <property type="evidence" value="ECO:0007669"/>
    <property type="project" value="UniProtKB-KW"/>
</dbReference>
<evidence type="ECO:0000256" key="2">
    <source>
        <dbReference type="SAM" id="MobiDB-lite"/>
    </source>
</evidence>
<proteinExistence type="predicted"/>
<feature type="compositionally biased region" description="Low complexity" evidence="2">
    <location>
        <begin position="158"/>
        <end position="169"/>
    </location>
</feature>
<organism evidence="4 5">
    <name type="scientific">Multifurca ochricompacta</name>
    <dbReference type="NCBI Taxonomy" id="376703"/>
    <lineage>
        <taxon>Eukaryota</taxon>
        <taxon>Fungi</taxon>
        <taxon>Dikarya</taxon>
        <taxon>Basidiomycota</taxon>
        <taxon>Agaricomycotina</taxon>
        <taxon>Agaricomycetes</taxon>
        <taxon>Russulales</taxon>
        <taxon>Russulaceae</taxon>
        <taxon>Multifurca</taxon>
    </lineage>
</organism>
<evidence type="ECO:0000313" key="5">
    <source>
        <dbReference type="Proteomes" id="UP001203297"/>
    </source>
</evidence>
<dbReference type="SUPFAM" id="SSF53474">
    <property type="entry name" value="alpha/beta-Hydrolases"/>
    <property type="match status" value="1"/>
</dbReference>